<evidence type="ECO:0000256" key="4">
    <source>
        <dbReference type="ARBA" id="ARBA00022989"/>
    </source>
</evidence>
<feature type="transmembrane region" description="Helical" evidence="6">
    <location>
        <begin position="48"/>
        <end position="65"/>
    </location>
</feature>
<evidence type="ECO:0000256" key="1">
    <source>
        <dbReference type="ARBA" id="ARBA00004651"/>
    </source>
</evidence>
<keyword evidence="2" id="KW-1003">Cell membrane</keyword>
<dbReference type="Proteomes" id="UP001268819">
    <property type="component" value="Unassembled WGS sequence"/>
</dbReference>
<name>A0ABU1PPP2_9PSEU</name>
<dbReference type="InterPro" id="IPR027379">
    <property type="entry name" value="CLS_N"/>
</dbReference>
<keyword evidence="3 6" id="KW-0812">Transmembrane</keyword>
<evidence type="ECO:0000313" key="9">
    <source>
        <dbReference type="Proteomes" id="UP001268819"/>
    </source>
</evidence>
<evidence type="ECO:0000256" key="5">
    <source>
        <dbReference type="ARBA" id="ARBA00023136"/>
    </source>
</evidence>
<evidence type="ECO:0000259" key="7">
    <source>
        <dbReference type="Pfam" id="PF13396"/>
    </source>
</evidence>
<proteinExistence type="predicted"/>
<keyword evidence="9" id="KW-1185">Reference proteome</keyword>
<keyword evidence="4 6" id="KW-1133">Transmembrane helix</keyword>
<keyword evidence="5 6" id="KW-0472">Membrane</keyword>
<protein>
    <recommendedName>
        <fullName evidence="7">Cardiolipin synthase N-terminal domain-containing protein</fullName>
    </recommendedName>
</protein>
<dbReference type="InterPro" id="IPR006311">
    <property type="entry name" value="TAT_signal"/>
</dbReference>
<organism evidence="8 9">
    <name type="scientific">Saccharothrix longispora</name>
    <dbReference type="NCBI Taxonomy" id="33920"/>
    <lineage>
        <taxon>Bacteria</taxon>
        <taxon>Bacillati</taxon>
        <taxon>Actinomycetota</taxon>
        <taxon>Actinomycetes</taxon>
        <taxon>Pseudonocardiales</taxon>
        <taxon>Pseudonocardiaceae</taxon>
        <taxon>Saccharothrix</taxon>
    </lineage>
</organism>
<dbReference type="PROSITE" id="PS51318">
    <property type="entry name" value="TAT"/>
    <property type="match status" value="1"/>
</dbReference>
<gene>
    <name evidence="8" type="ORF">J2S66_001012</name>
</gene>
<dbReference type="RefSeq" id="WP_310304325.1">
    <property type="nucleotide sequence ID" value="NZ_BAAAXB010000001.1"/>
</dbReference>
<evidence type="ECO:0000256" key="6">
    <source>
        <dbReference type="SAM" id="Phobius"/>
    </source>
</evidence>
<dbReference type="Pfam" id="PF13396">
    <property type="entry name" value="PLDc_N"/>
    <property type="match status" value="1"/>
</dbReference>
<sequence>MTKWSGLPRGRRRAIAALAAVQVGLAAAAWTDLARRPASAVNGPKGRWALIIGINFIGPAAWFRWGRR</sequence>
<evidence type="ECO:0000256" key="3">
    <source>
        <dbReference type="ARBA" id="ARBA00022692"/>
    </source>
</evidence>
<comment type="caution">
    <text evidence="8">The sequence shown here is derived from an EMBL/GenBank/DDBJ whole genome shotgun (WGS) entry which is preliminary data.</text>
</comment>
<evidence type="ECO:0000256" key="2">
    <source>
        <dbReference type="ARBA" id="ARBA00022475"/>
    </source>
</evidence>
<dbReference type="EMBL" id="JAVDSG010000001">
    <property type="protein sequence ID" value="MDR6592628.1"/>
    <property type="molecule type" value="Genomic_DNA"/>
</dbReference>
<reference evidence="8 9" key="1">
    <citation type="submission" date="2023-07" db="EMBL/GenBank/DDBJ databases">
        <title>Sequencing the genomes of 1000 actinobacteria strains.</title>
        <authorList>
            <person name="Klenk H.-P."/>
        </authorList>
    </citation>
    <scope>NUCLEOTIDE SEQUENCE [LARGE SCALE GENOMIC DNA]</scope>
    <source>
        <strain evidence="8 9">DSM 43749</strain>
    </source>
</reference>
<feature type="domain" description="Cardiolipin synthase N-terminal" evidence="7">
    <location>
        <begin position="25"/>
        <end position="67"/>
    </location>
</feature>
<accession>A0ABU1PPP2</accession>
<comment type="subcellular location">
    <subcellularLocation>
        <location evidence="1">Cell membrane</location>
        <topology evidence="1">Multi-pass membrane protein</topology>
    </subcellularLocation>
</comment>
<evidence type="ECO:0000313" key="8">
    <source>
        <dbReference type="EMBL" id="MDR6592628.1"/>
    </source>
</evidence>